<evidence type="ECO:0000313" key="5">
    <source>
        <dbReference type="Proteomes" id="UP001378592"/>
    </source>
</evidence>
<evidence type="ECO:0000313" key="4">
    <source>
        <dbReference type="EMBL" id="KAK7862773.1"/>
    </source>
</evidence>
<comment type="caution">
    <text evidence="4">The sequence shown here is derived from an EMBL/GenBank/DDBJ whole genome shotgun (WGS) entry which is preliminary data.</text>
</comment>
<dbReference type="EMBL" id="JAZDUA010000259">
    <property type="protein sequence ID" value="KAK7862773.1"/>
    <property type="molecule type" value="Genomic_DNA"/>
</dbReference>
<dbReference type="Proteomes" id="UP001378592">
    <property type="component" value="Unassembled WGS sequence"/>
</dbReference>
<evidence type="ECO:0000256" key="1">
    <source>
        <dbReference type="ARBA" id="ARBA00017902"/>
    </source>
</evidence>
<keyword evidence="5" id="KW-1185">Reference proteome</keyword>
<evidence type="ECO:0000256" key="2">
    <source>
        <dbReference type="SAM" id="MobiDB-lite"/>
    </source>
</evidence>
<accession>A0AAN9VT15</accession>
<gene>
    <name evidence="4" type="ORF">R5R35_013836</name>
</gene>
<dbReference type="InterPro" id="IPR020309">
    <property type="entry name" value="Smim-14"/>
</dbReference>
<sequence>MSDEGMDPCECFWSHELAMRRLLSLLRQSQAYCTDNECLQELPGGTPNPQGIENNFMLMAMCWMVVVLFLFLLRPKSLRNSKNNKPRDHGNDPNGNPPPTATN</sequence>
<proteinExistence type="predicted"/>
<evidence type="ECO:0000256" key="3">
    <source>
        <dbReference type="SAM" id="Phobius"/>
    </source>
</evidence>
<feature type="transmembrane region" description="Helical" evidence="3">
    <location>
        <begin position="56"/>
        <end position="73"/>
    </location>
</feature>
<dbReference type="GO" id="GO:0005783">
    <property type="term" value="C:endoplasmic reticulum"/>
    <property type="evidence" value="ECO:0007669"/>
    <property type="project" value="TreeGrafter"/>
</dbReference>
<name>A0AAN9VT15_9ORTH</name>
<dbReference type="AlphaFoldDB" id="A0AAN9VT15"/>
<reference evidence="4 5" key="1">
    <citation type="submission" date="2024-03" db="EMBL/GenBank/DDBJ databases">
        <title>The genome assembly and annotation of the cricket Gryllus longicercus Weissman &amp; Gray.</title>
        <authorList>
            <person name="Szrajer S."/>
            <person name="Gray D."/>
            <person name="Ylla G."/>
        </authorList>
    </citation>
    <scope>NUCLEOTIDE SEQUENCE [LARGE SCALE GENOMIC DNA]</scope>
    <source>
        <strain evidence="4">DAG 2021-001</strain>
        <tissue evidence="4">Whole body minus gut</tissue>
    </source>
</reference>
<dbReference type="PANTHER" id="PTHR31019">
    <property type="entry name" value="SMALL INTEGRAL MEMBRANE PROTEIN 14"/>
    <property type="match status" value="1"/>
</dbReference>
<dbReference type="Pfam" id="PF11027">
    <property type="entry name" value="DUF2615"/>
    <property type="match status" value="1"/>
</dbReference>
<feature type="region of interest" description="Disordered" evidence="2">
    <location>
        <begin position="79"/>
        <end position="103"/>
    </location>
</feature>
<protein>
    <recommendedName>
        <fullName evidence="1">Small integral membrane protein 14</fullName>
    </recommendedName>
</protein>
<keyword evidence="3" id="KW-1133">Transmembrane helix</keyword>
<keyword evidence="3" id="KW-0812">Transmembrane</keyword>
<dbReference type="PANTHER" id="PTHR31019:SF1">
    <property type="entry name" value="SMALL INTEGRAL MEMBRANE PROTEIN 14"/>
    <property type="match status" value="1"/>
</dbReference>
<keyword evidence="3" id="KW-0472">Membrane</keyword>
<organism evidence="4 5">
    <name type="scientific">Gryllus longicercus</name>
    <dbReference type="NCBI Taxonomy" id="2509291"/>
    <lineage>
        <taxon>Eukaryota</taxon>
        <taxon>Metazoa</taxon>
        <taxon>Ecdysozoa</taxon>
        <taxon>Arthropoda</taxon>
        <taxon>Hexapoda</taxon>
        <taxon>Insecta</taxon>
        <taxon>Pterygota</taxon>
        <taxon>Neoptera</taxon>
        <taxon>Polyneoptera</taxon>
        <taxon>Orthoptera</taxon>
        <taxon>Ensifera</taxon>
        <taxon>Gryllidea</taxon>
        <taxon>Grylloidea</taxon>
        <taxon>Gryllidae</taxon>
        <taxon>Gryllinae</taxon>
        <taxon>Gryllus</taxon>
    </lineage>
</organism>